<dbReference type="PANTHER" id="PTHR46585:SF1">
    <property type="entry name" value="CHROMO DOMAIN-CONTAINING PROTEIN"/>
    <property type="match status" value="1"/>
</dbReference>
<reference evidence="1" key="1">
    <citation type="submission" date="2021-10" db="EMBL/GenBank/DDBJ databases">
        <title>Tropical sea cucumber genome reveals ecological adaptation and Cuvierian tubules defense mechanism.</title>
        <authorList>
            <person name="Chen T."/>
        </authorList>
    </citation>
    <scope>NUCLEOTIDE SEQUENCE</scope>
    <source>
        <strain evidence="1">Nanhai2018</strain>
        <tissue evidence="1">Muscle</tissue>
    </source>
</reference>
<dbReference type="PANTHER" id="PTHR46585">
    <property type="entry name" value="INTEGRASE CORE DOMAIN CONTAINING PROTEIN"/>
    <property type="match status" value="1"/>
</dbReference>
<dbReference type="Proteomes" id="UP001152320">
    <property type="component" value="Chromosome 16"/>
</dbReference>
<name>A0A9Q0YR63_HOLLE</name>
<organism evidence="1 2">
    <name type="scientific">Holothuria leucospilota</name>
    <name type="common">Black long sea cucumber</name>
    <name type="synonym">Mertensiothuria leucospilota</name>
    <dbReference type="NCBI Taxonomy" id="206669"/>
    <lineage>
        <taxon>Eukaryota</taxon>
        <taxon>Metazoa</taxon>
        <taxon>Echinodermata</taxon>
        <taxon>Eleutherozoa</taxon>
        <taxon>Echinozoa</taxon>
        <taxon>Holothuroidea</taxon>
        <taxon>Aspidochirotacea</taxon>
        <taxon>Aspidochirotida</taxon>
        <taxon>Holothuriidae</taxon>
        <taxon>Holothuria</taxon>
    </lineage>
</organism>
<keyword evidence="2" id="KW-1185">Reference proteome</keyword>
<dbReference type="AlphaFoldDB" id="A0A9Q0YR63"/>
<evidence type="ECO:0000313" key="2">
    <source>
        <dbReference type="Proteomes" id="UP001152320"/>
    </source>
</evidence>
<protein>
    <submittedName>
        <fullName evidence="1">Uncharacterized protein</fullName>
    </submittedName>
</protein>
<dbReference type="EMBL" id="JAIZAY010000016">
    <property type="protein sequence ID" value="KAJ8026994.1"/>
    <property type="molecule type" value="Genomic_DNA"/>
</dbReference>
<proteinExistence type="predicted"/>
<dbReference type="OrthoDB" id="6343797at2759"/>
<comment type="caution">
    <text evidence="1">The sequence shown here is derived from an EMBL/GenBank/DDBJ whole genome shotgun (WGS) entry which is preliminary data.</text>
</comment>
<sequence>MWKYFTHRNTLKYIDILPNLVKGYNHSYHRSIKLRPVEVTKDNEDWVWRTLYPGININASFKFNVGDRVTISKSKLKRDICQTGAKKYLSLLRGKLNPSLCTNLLTGVENPSREIFTRANCKKLSPSGCPLQSREGIEEKKTQWKGRIFG</sequence>
<accession>A0A9Q0YR63</accession>
<gene>
    <name evidence="1" type="ORF">HOLleu_31994</name>
</gene>
<evidence type="ECO:0000313" key="1">
    <source>
        <dbReference type="EMBL" id="KAJ8026994.1"/>
    </source>
</evidence>